<dbReference type="GO" id="GO:0019752">
    <property type="term" value="P:carboxylic acid metabolic process"/>
    <property type="evidence" value="ECO:0007669"/>
    <property type="project" value="InterPro"/>
</dbReference>
<dbReference type="InterPro" id="IPR002129">
    <property type="entry name" value="PyrdxlP-dep_de-COase"/>
</dbReference>
<dbReference type="AlphaFoldDB" id="A0A7C5AK84"/>
<reference evidence="7" key="1">
    <citation type="journal article" date="2020" name="mSystems">
        <title>Genome- and Community-Level Interaction Insights into Carbon Utilization and Element Cycling Functions of Hydrothermarchaeota in Hydrothermal Sediment.</title>
        <authorList>
            <person name="Zhou Z."/>
            <person name="Liu Y."/>
            <person name="Xu W."/>
            <person name="Pan J."/>
            <person name="Luo Z.H."/>
            <person name="Li M."/>
        </authorList>
    </citation>
    <scope>NUCLEOTIDE SEQUENCE [LARGE SCALE GENOMIC DNA]</scope>
    <source>
        <strain evidence="7">SpSt-853</strain>
    </source>
</reference>
<dbReference type="InterPro" id="IPR015421">
    <property type="entry name" value="PyrdxlP-dep_Trfase_major"/>
</dbReference>
<dbReference type="Gene3D" id="3.90.1150.10">
    <property type="entry name" value="Aspartate Aminotransferase, domain 1"/>
    <property type="match status" value="1"/>
</dbReference>
<protein>
    <submittedName>
        <fullName evidence="7">Aspartate aminotransferase family protein</fullName>
    </submittedName>
</protein>
<evidence type="ECO:0000256" key="6">
    <source>
        <dbReference type="RuleBase" id="RU000382"/>
    </source>
</evidence>
<dbReference type="PANTHER" id="PTHR42735:SF6">
    <property type="entry name" value="SPHINGOSINE-1-PHOSPHATE LYASE 1"/>
    <property type="match status" value="1"/>
</dbReference>
<evidence type="ECO:0000256" key="1">
    <source>
        <dbReference type="ARBA" id="ARBA00001933"/>
    </source>
</evidence>
<feature type="modified residue" description="N6-(pyridoxal phosphate)lysine" evidence="5">
    <location>
        <position position="346"/>
    </location>
</feature>
<comment type="caution">
    <text evidence="7">The sequence shown here is derived from an EMBL/GenBank/DDBJ whole genome shotgun (WGS) entry which is preliminary data.</text>
</comment>
<dbReference type="GO" id="GO:0008483">
    <property type="term" value="F:transaminase activity"/>
    <property type="evidence" value="ECO:0007669"/>
    <property type="project" value="UniProtKB-KW"/>
</dbReference>
<organism evidence="7">
    <name type="scientific">Desulfobacca acetoxidans</name>
    <dbReference type="NCBI Taxonomy" id="60893"/>
    <lineage>
        <taxon>Bacteria</taxon>
        <taxon>Pseudomonadati</taxon>
        <taxon>Thermodesulfobacteriota</taxon>
        <taxon>Desulfobaccia</taxon>
        <taxon>Desulfobaccales</taxon>
        <taxon>Desulfobaccaceae</taxon>
        <taxon>Desulfobacca</taxon>
    </lineage>
</organism>
<evidence type="ECO:0000256" key="3">
    <source>
        <dbReference type="ARBA" id="ARBA00023239"/>
    </source>
</evidence>
<dbReference type="Pfam" id="PF00282">
    <property type="entry name" value="Pyridoxal_deC"/>
    <property type="match status" value="2"/>
</dbReference>
<dbReference type="PANTHER" id="PTHR42735">
    <property type="match status" value="1"/>
</dbReference>
<dbReference type="GO" id="GO:0016020">
    <property type="term" value="C:membrane"/>
    <property type="evidence" value="ECO:0007669"/>
    <property type="project" value="GOC"/>
</dbReference>
<name>A0A7C5AK84_9BACT</name>
<proteinExistence type="inferred from homology"/>
<sequence>MRPDQGERLHFSEILDHLKSFFPHPVSNPVMDGYFVHTLSRFLDRVDDLKSAAPILGQDSRRNYRRPQESGFPEEMSSVEEVTNLLVDYCRGMPVWSHPNSQVNVIPSASIPSITAVMAAAIFNPNIIWDEYAARFAEAEIEAVAMLSDLVGYDPKRAGGVFTFSGTGTILYGCKLGMEKYLEGRGMEEGVREDLKIVASSASHYARLNVSAWLGLGMKNLVTLPATRNNEMDLAALEDYLRQAFASGEKVAVIIATLGTTDAFGLDDLAAIVRLRDELAAQYRILKPPHVHADAVIGWIWAVFRDYDFENNPLGFHARTLKSLQDSLKRLSHLGLADSLGVDFHKTGYAPYISSAFLVKNREDLVRLSRHPEEMPYLYQFGQYRPGIYTLECSRPGSGALAALANMRLFGKQGYRVLIGHVVEMATRLRERLEAHPFIEVLNDFNFGPVTLFRVYPEGVNAKEAFSRELSDPSYQEALLAHNDYNRRIFQIVHDRAMAGEGVLLSWTTGYRHAAYNGCQGPPIAALKSFILSPWTDLKAVDTVARQVMEAREHLAQET</sequence>
<dbReference type="Gene3D" id="3.40.640.10">
    <property type="entry name" value="Type I PLP-dependent aspartate aminotransferase-like (Major domain)"/>
    <property type="match status" value="1"/>
</dbReference>
<comment type="cofactor">
    <cofactor evidence="1 5 6">
        <name>pyridoxal 5'-phosphate</name>
        <dbReference type="ChEBI" id="CHEBI:597326"/>
    </cofactor>
</comment>
<evidence type="ECO:0000256" key="4">
    <source>
        <dbReference type="ARBA" id="ARBA00038302"/>
    </source>
</evidence>
<dbReference type="EMBL" id="DTKJ01000008">
    <property type="protein sequence ID" value="HGZ10728.1"/>
    <property type="molecule type" value="Genomic_DNA"/>
</dbReference>
<dbReference type="GO" id="GO:0030170">
    <property type="term" value="F:pyridoxal phosphate binding"/>
    <property type="evidence" value="ECO:0007669"/>
    <property type="project" value="InterPro"/>
</dbReference>
<keyword evidence="7" id="KW-0032">Aminotransferase</keyword>
<dbReference type="InterPro" id="IPR050477">
    <property type="entry name" value="GrpII_AminoAcid_Decarb"/>
</dbReference>
<dbReference type="GO" id="GO:0030149">
    <property type="term" value="P:sphingolipid catabolic process"/>
    <property type="evidence" value="ECO:0007669"/>
    <property type="project" value="TreeGrafter"/>
</dbReference>
<dbReference type="InterPro" id="IPR015422">
    <property type="entry name" value="PyrdxlP-dep_Trfase_small"/>
</dbReference>
<keyword evidence="2 5" id="KW-0663">Pyridoxal phosphate</keyword>
<keyword evidence="3 6" id="KW-0456">Lyase</keyword>
<dbReference type="GO" id="GO:0008117">
    <property type="term" value="F:sphinganine-1-phosphate aldolase activity"/>
    <property type="evidence" value="ECO:0007669"/>
    <property type="project" value="TreeGrafter"/>
</dbReference>
<comment type="similarity">
    <text evidence="4">Belongs to the group II decarboxylase family. Sphingosine-1-phosphate lyase subfamily.</text>
</comment>
<evidence type="ECO:0000256" key="2">
    <source>
        <dbReference type="ARBA" id="ARBA00022898"/>
    </source>
</evidence>
<dbReference type="SUPFAM" id="SSF53383">
    <property type="entry name" value="PLP-dependent transferases"/>
    <property type="match status" value="1"/>
</dbReference>
<keyword evidence="7" id="KW-0808">Transferase</keyword>
<dbReference type="InterPro" id="IPR015424">
    <property type="entry name" value="PyrdxlP-dep_Trfase"/>
</dbReference>
<evidence type="ECO:0000313" key="7">
    <source>
        <dbReference type="EMBL" id="HGZ10728.1"/>
    </source>
</evidence>
<accession>A0A7C5AK84</accession>
<gene>
    <name evidence="7" type="ORF">ENW48_00745</name>
</gene>
<evidence type="ECO:0000256" key="5">
    <source>
        <dbReference type="PIRSR" id="PIRSR602129-50"/>
    </source>
</evidence>